<accession>A0ABS6DY83</accession>
<name>A0ABS6DY83_9FIRM</name>
<feature type="region of interest" description="Disordered" evidence="1">
    <location>
        <begin position="374"/>
        <end position="443"/>
    </location>
</feature>
<gene>
    <name evidence="4" type="ORF">KQI20_10190</name>
</gene>
<reference evidence="4 5" key="1">
    <citation type="submission" date="2021-06" db="EMBL/GenBank/DDBJ databases">
        <authorList>
            <person name="Sun Q."/>
            <person name="Li D."/>
        </authorList>
    </citation>
    <scope>NUCLEOTIDE SEQUENCE [LARGE SCALE GENOMIC DNA]</scope>
    <source>
        <strain evidence="4 5">N19</strain>
    </source>
</reference>
<dbReference type="EMBL" id="JAHLOQ010000029">
    <property type="protein sequence ID" value="MBU5336808.1"/>
    <property type="molecule type" value="Genomic_DNA"/>
</dbReference>
<proteinExistence type="predicted"/>
<protein>
    <recommendedName>
        <fullName evidence="3">MBG domain-containing protein</fullName>
    </recommendedName>
</protein>
<dbReference type="Proteomes" id="UP001196301">
    <property type="component" value="Unassembled WGS sequence"/>
</dbReference>
<keyword evidence="2" id="KW-0812">Transmembrane</keyword>
<dbReference type="Pfam" id="PF18676">
    <property type="entry name" value="MBG_2"/>
    <property type="match status" value="1"/>
</dbReference>
<sequence length="466" mass="50914">MREKTKKFQKIEENNVKVSPKIYVDLNLGNDIAANTLKNLLSSVKINNVGDLVKFLKNSEGVLGAIGIDISQIVKVLEIIPSNTSLAFSCPDQPGAYLGTAVVVDSNANTAIGMGTLLMIRETKKVSFTDDSLANGSRIKYGADYKHEAYYEGTTSKAKIMYSGITNKGVPYFSSKQPTQLGTYAAVAYSFDDLEYKVALAARTFTIGREESNIEITSGNKSYDGKSYEPTTVVTNKQGEIIENAEVSYTYYKGAKKLKSAPTEVGTYVVRAKYNSTNEYFASTTIKTIKIEKAELTITADNVSKYVGEVDPELTYTIEGLADTDSLNVELTREVGEEVGEYKITPSCDKNDNYNMTFVDGVLTIKEKEVIPEQPEVPEVPEQPDQPEQPGQGGDKDDTEKPETPDQGGDKDDTEKPGQPGQGEDKEDTNKPEPPQTSDASIAGYVGTMLASIAGLFAINRRRKED</sequence>
<evidence type="ECO:0000313" key="5">
    <source>
        <dbReference type="Proteomes" id="UP001196301"/>
    </source>
</evidence>
<dbReference type="RefSeq" id="WP_216570597.1">
    <property type="nucleotide sequence ID" value="NZ_JAHLOQ010000029.1"/>
</dbReference>
<comment type="caution">
    <text evidence="4">The sequence shown here is derived from an EMBL/GenBank/DDBJ whole genome shotgun (WGS) entry which is preliminary data.</text>
</comment>
<feature type="transmembrane region" description="Helical" evidence="2">
    <location>
        <begin position="442"/>
        <end position="459"/>
    </location>
</feature>
<evidence type="ECO:0000256" key="2">
    <source>
        <dbReference type="SAM" id="Phobius"/>
    </source>
</evidence>
<keyword evidence="2" id="KW-0472">Membrane</keyword>
<keyword evidence="2" id="KW-1133">Transmembrane helix</keyword>
<feature type="compositionally biased region" description="Basic and acidic residues" evidence="1">
    <location>
        <begin position="394"/>
        <end position="416"/>
    </location>
</feature>
<keyword evidence="5" id="KW-1185">Reference proteome</keyword>
<evidence type="ECO:0000313" key="4">
    <source>
        <dbReference type="EMBL" id="MBU5336808.1"/>
    </source>
</evidence>
<evidence type="ECO:0000256" key="1">
    <source>
        <dbReference type="SAM" id="MobiDB-lite"/>
    </source>
</evidence>
<dbReference type="InterPro" id="IPR041286">
    <property type="entry name" value="MBG_2"/>
</dbReference>
<organism evidence="4 5">
    <name type="scientific">Intestinibacter bartlettii</name>
    <dbReference type="NCBI Taxonomy" id="261299"/>
    <lineage>
        <taxon>Bacteria</taxon>
        <taxon>Bacillati</taxon>
        <taxon>Bacillota</taxon>
        <taxon>Clostridia</taxon>
        <taxon>Peptostreptococcales</taxon>
        <taxon>Peptostreptococcaceae</taxon>
        <taxon>Intestinibacter</taxon>
    </lineage>
</organism>
<evidence type="ECO:0000259" key="3">
    <source>
        <dbReference type="Pfam" id="PF18676"/>
    </source>
</evidence>
<feature type="domain" description="MBG" evidence="3">
    <location>
        <begin position="296"/>
        <end position="364"/>
    </location>
</feature>